<keyword evidence="2" id="KW-1185">Reference proteome</keyword>
<dbReference type="OrthoDB" id="2756328at2759"/>
<evidence type="ECO:0000313" key="1">
    <source>
        <dbReference type="EMBL" id="PIL31025.1"/>
    </source>
</evidence>
<proteinExistence type="predicted"/>
<reference evidence="1 2" key="1">
    <citation type="journal article" date="2015" name="Sci. Rep.">
        <title>Chromosome-level genome map provides insights into diverse defense mechanisms in the medicinal fungus Ganoderma sinense.</title>
        <authorList>
            <person name="Zhu Y."/>
            <person name="Xu J."/>
            <person name="Sun C."/>
            <person name="Zhou S."/>
            <person name="Xu H."/>
            <person name="Nelson D.R."/>
            <person name="Qian J."/>
            <person name="Song J."/>
            <person name="Luo H."/>
            <person name="Xiang L."/>
            <person name="Li Y."/>
            <person name="Xu Z."/>
            <person name="Ji A."/>
            <person name="Wang L."/>
            <person name="Lu S."/>
            <person name="Hayward A."/>
            <person name="Sun W."/>
            <person name="Li X."/>
            <person name="Schwartz D.C."/>
            <person name="Wang Y."/>
            <person name="Chen S."/>
        </authorList>
    </citation>
    <scope>NUCLEOTIDE SEQUENCE [LARGE SCALE GENOMIC DNA]</scope>
    <source>
        <strain evidence="1 2">ZZ0214-1</strain>
    </source>
</reference>
<name>A0A2G8SB81_9APHY</name>
<sequence>MSNWSIEFSSCSVTGHAWGKTIQDEFAAYDACLFVLVHSSGSVYLTIVEKGCDDLLVLDFGAFSQDATLKRWGSSRITYRGEHGGLFLAFPDGADLEGFEDCCDRILRVFRVPGVAPKVKDLQDLGVIPLPRLVGGFLTGLVDNDVPDPLLLGSDDSSVSSLDTNSTVDTVDAFTEEELAVISGELQGVL</sequence>
<accession>A0A2G8SB81</accession>
<organism evidence="1 2">
    <name type="scientific">Ganoderma sinense ZZ0214-1</name>
    <dbReference type="NCBI Taxonomy" id="1077348"/>
    <lineage>
        <taxon>Eukaryota</taxon>
        <taxon>Fungi</taxon>
        <taxon>Dikarya</taxon>
        <taxon>Basidiomycota</taxon>
        <taxon>Agaricomycotina</taxon>
        <taxon>Agaricomycetes</taxon>
        <taxon>Polyporales</taxon>
        <taxon>Polyporaceae</taxon>
        <taxon>Ganoderma</taxon>
    </lineage>
</organism>
<dbReference type="EMBL" id="AYKW01000012">
    <property type="protein sequence ID" value="PIL31025.1"/>
    <property type="molecule type" value="Genomic_DNA"/>
</dbReference>
<gene>
    <name evidence="1" type="ORF">GSI_05719</name>
</gene>
<evidence type="ECO:0000313" key="2">
    <source>
        <dbReference type="Proteomes" id="UP000230002"/>
    </source>
</evidence>
<protein>
    <submittedName>
        <fullName evidence="1">Uncharacterized protein</fullName>
    </submittedName>
</protein>
<dbReference type="AlphaFoldDB" id="A0A2G8SB81"/>
<dbReference type="Proteomes" id="UP000230002">
    <property type="component" value="Unassembled WGS sequence"/>
</dbReference>
<comment type="caution">
    <text evidence="1">The sequence shown here is derived from an EMBL/GenBank/DDBJ whole genome shotgun (WGS) entry which is preliminary data.</text>
</comment>